<feature type="compositionally biased region" description="Basic and acidic residues" evidence="4">
    <location>
        <begin position="830"/>
        <end position="846"/>
    </location>
</feature>
<evidence type="ECO:0000256" key="1">
    <source>
        <dbReference type="ARBA" id="ARBA00006443"/>
    </source>
</evidence>
<dbReference type="OrthoDB" id="63589at2759"/>
<feature type="compositionally biased region" description="Basic and acidic residues" evidence="4">
    <location>
        <begin position="1120"/>
        <end position="1136"/>
    </location>
</feature>
<dbReference type="EMBL" id="DF237271">
    <property type="protein sequence ID" value="GAQ86942.1"/>
    <property type="molecule type" value="Genomic_DNA"/>
</dbReference>
<dbReference type="Proteomes" id="UP000054558">
    <property type="component" value="Unassembled WGS sequence"/>
</dbReference>
<dbReference type="STRING" id="105231.A0A1Y1IAG0"/>
<evidence type="ECO:0000313" key="5">
    <source>
        <dbReference type="EMBL" id="GAQ86942.1"/>
    </source>
</evidence>
<dbReference type="AlphaFoldDB" id="A0A1Y1IAG0"/>
<keyword evidence="2" id="KW-0866">Nonsense-mediated mRNA decay</keyword>
<evidence type="ECO:0000256" key="2">
    <source>
        <dbReference type="ARBA" id="ARBA00023161"/>
    </source>
</evidence>
<evidence type="ECO:0000313" key="6">
    <source>
        <dbReference type="Proteomes" id="UP000054558"/>
    </source>
</evidence>
<accession>A0A1Y1IAG0</accession>
<name>A0A1Y1IAG0_KLENI</name>
<dbReference type="Pfam" id="PF10220">
    <property type="entry name" value="Smg8_Smg9"/>
    <property type="match status" value="2"/>
</dbReference>
<feature type="region of interest" description="Disordered" evidence="4">
    <location>
        <begin position="1"/>
        <end position="88"/>
    </location>
</feature>
<gene>
    <name evidence="5" type="ORF">KFL_003220040</name>
</gene>
<proteinExistence type="inferred from homology"/>
<dbReference type="InterPro" id="IPR019354">
    <property type="entry name" value="SMG8-like"/>
</dbReference>
<feature type="compositionally biased region" description="Basic and acidic residues" evidence="4">
    <location>
        <begin position="345"/>
        <end position="355"/>
    </location>
</feature>
<dbReference type="GO" id="GO:0000184">
    <property type="term" value="P:nuclear-transcribed mRNA catabolic process, nonsense-mediated decay"/>
    <property type="evidence" value="ECO:0000318"/>
    <property type="project" value="GO_Central"/>
</dbReference>
<feature type="compositionally biased region" description="Low complexity" evidence="4">
    <location>
        <begin position="759"/>
        <end position="775"/>
    </location>
</feature>
<evidence type="ECO:0000256" key="3">
    <source>
        <dbReference type="ARBA" id="ARBA00029509"/>
    </source>
</evidence>
<feature type="compositionally biased region" description="Gly residues" evidence="4">
    <location>
        <begin position="333"/>
        <end position="344"/>
    </location>
</feature>
<comment type="similarity">
    <text evidence="1">Belongs to the SMG8 family.</text>
</comment>
<organism evidence="5 6">
    <name type="scientific">Klebsormidium nitens</name>
    <name type="common">Green alga</name>
    <name type="synonym">Ulothrix nitens</name>
    <dbReference type="NCBI Taxonomy" id="105231"/>
    <lineage>
        <taxon>Eukaryota</taxon>
        <taxon>Viridiplantae</taxon>
        <taxon>Streptophyta</taxon>
        <taxon>Klebsormidiophyceae</taxon>
        <taxon>Klebsormidiales</taxon>
        <taxon>Klebsormidiaceae</taxon>
        <taxon>Klebsormidium</taxon>
    </lineage>
</organism>
<evidence type="ECO:0000256" key="4">
    <source>
        <dbReference type="SAM" id="MobiDB-lite"/>
    </source>
</evidence>
<feature type="compositionally biased region" description="Polar residues" evidence="4">
    <location>
        <begin position="1137"/>
        <end position="1159"/>
    </location>
</feature>
<feature type="region of interest" description="Disordered" evidence="4">
    <location>
        <begin position="830"/>
        <end position="903"/>
    </location>
</feature>
<protein>
    <recommendedName>
        <fullName evidence="3">Nonsense-mediated mRNA decay factor SMG8</fullName>
    </recommendedName>
</protein>
<sequence length="1213" mass="127492">MQSGRQSQPPARPAGRSRSRHRPRPPESVKAPQIQAGRRTPSTGNHEKQPPGAQQGGGSGRPVLMGHRESAGLPVSRGGVTEQAKEQGVVRPESAFQALARSGGVVVVGVVGGERNEAAHLVERFLQKQILTKPPSKGLDEYTRLKFHHDIQRGLVFVHCIAGQEPLSEEGRKTGGAGGRAAFLRDLLLLFVSCDVVLVLEERPMLNPRLLQTLRLIQSAKTTLSPFLWSIPSPHGVNSLHPPPSSSGEPFHTAPCPALLLVFPDDATEEESAFDRSRPATTRRLPSPRGQSSGSDRDEPGSYHPRSATAKRKFAATLDAQARLVLRKSRLAGGSGEGRFGGGDGRQDDGRRDEPLFRIDPNQVSVLVKPHLISPAATLESVSALLRQATNRWISSLNQGGGLEGVNGHPHETIRLDPPVAGPWEESVSVLLEGIWGVAVAGQIARGGDVTTGERMGFRSFDDWRLTWDFLLRSFSAAGSEKSSEGQGFGPETGVKDGLSGGVAGVRDRLTDTELAAQNPEVPAKAALQAALRQLHKAADPLYAYSARLCGAALPAALEEYLNNLPEHYPLMVHQQQLERAVWVMRNRGGGAALKEWVEKLESRCASIWEGGRKSCAARSLTGQPCIYCVHSLPVDGTAGDGSEGKRHSSGFCFLQACACGRSRKMREDPFDEAEARESWSSTEGCCSSDSAPVEHPGGSPFLVARLGSARDYSSGEGLVQDGFVPGHNQLTSLDFRLPARLLERISDGRDAPGAVGDGQKAAAPSGASANAEGSVTSGRGLLTSPSKHAKQKRAGGGAGGAAEFRVWVGFEYECPAGHRFLHKPVVKEPVSEKPIAEAKSEEAKDNPAAVTPPARTGQERGTAAVPLQGGGRQARAAPRARARRSGRQPGGRNAPVDLTSEEWPAIGGKAVSNEAEWPSLQSAARKGLLPTPGARPGMPLGGARKGHVDEEAGASKTRPGATWVAKNESGEKTDEVEEFPPLTSVLGKQVSAATQTPGDKNPAADVTNPPEDEKPPVTPSAPEADLPILRGCVACPPGGPGTSESGEKIAPRGAQLRRVFLVTPPGFAAFGTAPRVIVRSAGGHSEAFSSPADVTAVVRGGRSSGATSSKAANDGGGATEHEVKGVAGSPEERTASKTAAESEVTGTDSASVGSRASQREVTPLPADGFFSLLLLFIHIAEGNGSGNQLLLGSETQAVLKAGSGLRLRLAVH</sequence>
<keyword evidence="6" id="KW-1185">Reference proteome</keyword>
<feature type="region of interest" description="Disordered" evidence="4">
    <location>
        <begin position="1100"/>
        <end position="1159"/>
    </location>
</feature>
<feature type="region of interest" description="Disordered" evidence="4">
    <location>
        <begin position="749"/>
        <end position="799"/>
    </location>
</feature>
<reference evidence="5 6" key="1">
    <citation type="journal article" date="2014" name="Nat. Commun.">
        <title>Klebsormidium flaccidum genome reveals primary factors for plant terrestrial adaptation.</title>
        <authorList>
            <person name="Hori K."/>
            <person name="Maruyama F."/>
            <person name="Fujisawa T."/>
            <person name="Togashi T."/>
            <person name="Yamamoto N."/>
            <person name="Seo M."/>
            <person name="Sato S."/>
            <person name="Yamada T."/>
            <person name="Mori H."/>
            <person name="Tajima N."/>
            <person name="Moriyama T."/>
            <person name="Ikeuchi M."/>
            <person name="Watanabe M."/>
            <person name="Wada H."/>
            <person name="Kobayashi K."/>
            <person name="Saito M."/>
            <person name="Masuda T."/>
            <person name="Sasaki-Sekimoto Y."/>
            <person name="Mashiguchi K."/>
            <person name="Awai K."/>
            <person name="Shimojima M."/>
            <person name="Masuda S."/>
            <person name="Iwai M."/>
            <person name="Nobusawa T."/>
            <person name="Narise T."/>
            <person name="Kondo S."/>
            <person name="Saito H."/>
            <person name="Sato R."/>
            <person name="Murakawa M."/>
            <person name="Ihara Y."/>
            <person name="Oshima-Yamada Y."/>
            <person name="Ohtaka K."/>
            <person name="Satoh M."/>
            <person name="Sonobe K."/>
            <person name="Ishii M."/>
            <person name="Ohtani R."/>
            <person name="Kanamori-Sato M."/>
            <person name="Honoki R."/>
            <person name="Miyazaki D."/>
            <person name="Mochizuki H."/>
            <person name="Umetsu J."/>
            <person name="Higashi K."/>
            <person name="Shibata D."/>
            <person name="Kamiya Y."/>
            <person name="Sato N."/>
            <person name="Nakamura Y."/>
            <person name="Tabata S."/>
            <person name="Ida S."/>
            <person name="Kurokawa K."/>
            <person name="Ohta H."/>
        </authorList>
    </citation>
    <scope>NUCLEOTIDE SEQUENCE [LARGE SCALE GENOMIC DNA]</scope>
    <source>
        <strain evidence="5 6">NIES-2285</strain>
    </source>
</reference>
<dbReference type="OMA" id="YLLRWTI"/>
<dbReference type="PANTHER" id="PTHR13091:SF0">
    <property type="entry name" value="NONSENSE-MEDIATED MRNA DECAY FACTOR SMG8"/>
    <property type="match status" value="1"/>
</dbReference>
<feature type="region of interest" description="Disordered" evidence="4">
    <location>
        <begin position="329"/>
        <end position="355"/>
    </location>
</feature>
<dbReference type="PANTHER" id="PTHR13091">
    <property type="entry name" value="AMPLIFIED IN BREAST CANCER 2-RELATED"/>
    <property type="match status" value="1"/>
</dbReference>
<feature type="region of interest" description="Disordered" evidence="4">
    <location>
        <begin position="927"/>
        <end position="1052"/>
    </location>
</feature>
<feature type="region of interest" description="Disordered" evidence="4">
    <location>
        <begin position="270"/>
        <end position="314"/>
    </location>
</feature>
<feature type="region of interest" description="Disordered" evidence="4">
    <location>
        <begin position="480"/>
        <end position="503"/>
    </location>
</feature>